<dbReference type="Proteomes" id="UP000008237">
    <property type="component" value="Unassembled WGS sequence"/>
</dbReference>
<evidence type="ECO:0000313" key="2">
    <source>
        <dbReference type="Proteomes" id="UP000008237"/>
    </source>
</evidence>
<name>E2B536_HARSA</name>
<sequence length="69" mass="7914">METPRIQKLSNFHPDYMTKNFNIRTLSEIKASDPVPRCVSNFSQTSSLPPTANFPIQEFPSEILSQLWS</sequence>
<dbReference type="AlphaFoldDB" id="E2B536"/>
<accession>E2B536</accession>
<gene>
    <name evidence="1" type="ORF">EAI_12608</name>
</gene>
<reference evidence="1 2" key="1">
    <citation type="journal article" date="2010" name="Science">
        <title>Genomic comparison of the ants Camponotus floridanus and Harpegnathos saltator.</title>
        <authorList>
            <person name="Bonasio R."/>
            <person name="Zhang G."/>
            <person name="Ye C."/>
            <person name="Mutti N.S."/>
            <person name="Fang X."/>
            <person name="Qin N."/>
            <person name="Donahue G."/>
            <person name="Yang P."/>
            <person name="Li Q."/>
            <person name="Li C."/>
            <person name="Zhang P."/>
            <person name="Huang Z."/>
            <person name="Berger S.L."/>
            <person name="Reinberg D."/>
            <person name="Wang J."/>
            <person name="Liebig J."/>
        </authorList>
    </citation>
    <scope>NUCLEOTIDE SEQUENCE [LARGE SCALE GENOMIC DNA]</scope>
    <source>
        <strain evidence="1 2">R22 G/1</strain>
    </source>
</reference>
<evidence type="ECO:0000313" key="1">
    <source>
        <dbReference type="EMBL" id="EFN89196.1"/>
    </source>
</evidence>
<proteinExistence type="predicted"/>
<dbReference type="InParanoid" id="E2B536"/>
<keyword evidence="2" id="KW-1185">Reference proteome</keyword>
<organism evidence="2">
    <name type="scientific">Harpegnathos saltator</name>
    <name type="common">Jerdon's jumping ant</name>
    <dbReference type="NCBI Taxonomy" id="610380"/>
    <lineage>
        <taxon>Eukaryota</taxon>
        <taxon>Metazoa</taxon>
        <taxon>Ecdysozoa</taxon>
        <taxon>Arthropoda</taxon>
        <taxon>Hexapoda</taxon>
        <taxon>Insecta</taxon>
        <taxon>Pterygota</taxon>
        <taxon>Neoptera</taxon>
        <taxon>Endopterygota</taxon>
        <taxon>Hymenoptera</taxon>
        <taxon>Apocrita</taxon>
        <taxon>Aculeata</taxon>
        <taxon>Formicoidea</taxon>
        <taxon>Formicidae</taxon>
        <taxon>Ponerinae</taxon>
        <taxon>Ponerini</taxon>
        <taxon>Harpegnathos</taxon>
    </lineage>
</organism>
<protein>
    <submittedName>
        <fullName evidence="1">Uncharacterized protein</fullName>
    </submittedName>
</protein>
<dbReference type="EMBL" id="GL445701">
    <property type="protein sequence ID" value="EFN89196.1"/>
    <property type="molecule type" value="Genomic_DNA"/>
</dbReference>